<evidence type="ECO:0000313" key="3">
    <source>
        <dbReference type="EMBL" id="MYM83731.1"/>
    </source>
</evidence>
<reference evidence="3 4" key="1">
    <citation type="submission" date="2019-12" db="EMBL/GenBank/DDBJ databases">
        <title>Novel species isolated from a subtropical stream in China.</title>
        <authorList>
            <person name="Lu H."/>
        </authorList>
    </citation>
    <scope>NUCLEOTIDE SEQUENCE [LARGE SCALE GENOMIC DNA]</scope>
    <source>
        <strain evidence="3 4">FT50W</strain>
    </source>
</reference>
<dbReference type="GO" id="GO:0016989">
    <property type="term" value="F:sigma factor antagonist activity"/>
    <property type="evidence" value="ECO:0007669"/>
    <property type="project" value="TreeGrafter"/>
</dbReference>
<dbReference type="PANTHER" id="PTHR30273:SF2">
    <property type="entry name" value="PROTEIN FECR"/>
    <property type="match status" value="1"/>
</dbReference>
<evidence type="ECO:0000313" key="4">
    <source>
        <dbReference type="Proteomes" id="UP000474565"/>
    </source>
</evidence>
<sequence length="360" mass="39372">MAWARRRSPRGWACRWRRSSATSPRRCCFAALPIDAVSGLTPSSAIPLSVREQAVTWLVELQSATADEDTHRRWRQWRDADPTHAQAWARVAAFGDTLQSLPPHIAQAALQAPSSAARRKALKTLALLIGVGGAGWLTAQTPWRAWSADHVTGVGERATLALEDGTEVQMNAGSALNVRYTAGARRLQLLRGEILVTTARDPQGRPFSVDTEQGNARALGTRYLVRQLADHSAVTVFEGAVELRPARAGQPRRIEAGQQASYSSVVVDPPQPADDAASAWVDGMLVAQDMPLPVFLEALDRYREGRLYCAPDAAHLTVSGTYPLADADRVLALLQTTLPVTVDHYTRYWTTVSLKKIEKK</sequence>
<evidence type="ECO:0000259" key="1">
    <source>
        <dbReference type="Pfam" id="PF04773"/>
    </source>
</evidence>
<dbReference type="PANTHER" id="PTHR30273">
    <property type="entry name" value="PERIPLASMIC SIGNAL SENSOR AND SIGMA FACTOR ACTIVATOR FECR-RELATED"/>
    <property type="match status" value="1"/>
</dbReference>
<dbReference type="PIRSF" id="PIRSF018266">
    <property type="entry name" value="FecR"/>
    <property type="match status" value="1"/>
</dbReference>
<accession>A0A6L8MN96</accession>
<proteinExistence type="predicted"/>
<feature type="domain" description="FecR N-terminal" evidence="2">
    <location>
        <begin position="52"/>
        <end position="93"/>
    </location>
</feature>
<dbReference type="InterPro" id="IPR032623">
    <property type="entry name" value="FecR_N"/>
</dbReference>
<dbReference type="EMBL" id="WWCP01000022">
    <property type="protein sequence ID" value="MYM83731.1"/>
    <property type="molecule type" value="Genomic_DNA"/>
</dbReference>
<dbReference type="Pfam" id="PF16220">
    <property type="entry name" value="DUF4880"/>
    <property type="match status" value="1"/>
</dbReference>
<dbReference type="Proteomes" id="UP000474565">
    <property type="component" value="Unassembled WGS sequence"/>
</dbReference>
<gene>
    <name evidence="3" type="ORF">GTP44_17475</name>
</gene>
<dbReference type="InterPro" id="IPR006860">
    <property type="entry name" value="FecR"/>
</dbReference>
<protein>
    <submittedName>
        <fullName evidence="3">DUF4880 domain-containing protein</fullName>
    </submittedName>
</protein>
<dbReference type="Gene3D" id="2.60.120.1440">
    <property type="match status" value="1"/>
</dbReference>
<comment type="caution">
    <text evidence="3">The sequence shown here is derived from an EMBL/GenBank/DDBJ whole genome shotgun (WGS) entry which is preliminary data.</text>
</comment>
<feature type="domain" description="FecR protein" evidence="1">
    <location>
        <begin position="149"/>
        <end position="242"/>
    </location>
</feature>
<dbReference type="InterPro" id="IPR012373">
    <property type="entry name" value="Ferrdict_sens_TM"/>
</dbReference>
<evidence type="ECO:0000259" key="2">
    <source>
        <dbReference type="Pfam" id="PF16220"/>
    </source>
</evidence>
<organism evidence="3 4">
    <name type="scientific">Duganella lactea</name>
    <dbReference type="NCBI Taxonomy" id="2692173"/>
    <lineage>
        <taxon>Bacteria</taxon>
        <taxon>Pseudomonadati</taxon>
        <taxon>Pseudomonadota</taxon>
        <taxon>Betaproteobacteria</taxon>
        <taxon>Burkholderiales</taxon>
        <taxon>Oxalobacteraceae</taxon>
        <taxon>Telluria group</taxon>
        <taxon>Duganella</taxon>
    </lineage>
</organism>
<name>A0A6L8MN96_9BURK</name>
<dbReference type="AlphaFoldDB" id="A0A6L8MN96"/>
<dbReference type="Pfam" id="PF04773">
    <property type="entry name" value="FecR"/>
    <property type="match status" value="1"/>
</dbReference>